<keyword evidence="7 10" id="KW-1133">Transmembrane helix</keyword>
<protein>
    <submittedName>
        <fullName evidence="12">Type VII secretion protein EccCa</fullName>
    </submittedName>
</protein>
<keyword evidence="13" id="KW-1185">Reference proteome</keyword>
<dbReference type="PANTHER" id="PTHR22683">
    <property type="entry name" value="SPORULATION PROTEIN RELATED"/>
    <property type="match status" value="1"/>
</dbReference>
<dbReference type="InterPro" id="IPR003593">
    <property type="entry name" value="AAA+_ATPase"/>
</dbReference>
<evidence type="ECO:0000256" key="6">
    <source>
        <dbReference type="ARBA" id="ARBA00022840"/>
    </source>
</evidence>
<evidence type="ECO:0000256" key="9">
    <source>
        <dbReference type="PROSITE-ProRule" id="PRU00289"/>
    </source>
</evidence>
<keyword evidence="3 10" id="KW-0812">Transmembrane</keyword>
<dbReference type="InterPro" id="IPR023836">
    <property type="entry name" value="EccCa-like_Actinobacteria"/>
</dbReference>
<dbReference type="Pfam" id="PF01580">
    <property type="entry name" value="FtsK_SpoIIIE"/>
    <property type="match status" value="3"/>
</dbReference>
<dbReference type="PANTHER" id="PTHR22683:SF1">
    <property type="entry name" value="TYPE VII SECRETION SYSTEM PROTEIN ESSC"/>
    <property type="match status" value="1"/>
</dbReference>
<evidence type="ECO:0000313" key="12">
    <source>
        <dbReference type="EMBL" id="MER7185809.1"/>
    </source>
</evidence>
<feature type="domain" description="FtsK" evidence="11">
    <location>
        <begin position="467"/>
        <end position="673"/>
    </location>
</feature>
<keyword evidence="6 9" id="KW-0067">ATP-binding</keyword>
<keyword evidence="2" id="KW-1003">Cell membrane</keyword>
<dbReference type="Proteomes" id="UP001474181">
    <property type="component" value="Unassembled WGS sequence"/>
</dbReference>
<dbReference type="NCBIfam" id="TIGR03925">
    <property type="entry name" value="T7SS_EccC_b"/>
    <property type="match status" value="1"/>
</dbReference>
<feature type="binding site" evidence="9">
    <location>
        <begin position="847"/>
        <end position="854"/>
    </location>
    <ligand>
        <name>ATP</name>
        <dbReference type="ChEBI" id="CHEBI:30616"/>
    </ligand>
</feature>
<keyword evidence="4" id="KW-0677">Repeat</keyword>
<dbReference type="SMART" id="SM00382">
    <property type="entry name" value="AAA"/>
    <property type="match status" value="3"/>
</dbReference>
<feature type="binding site" evidence="9">
    <location>
        <begin position="490"/>
        <end position="497"/>
    </location>
    <ligand>
        <name>ATP</name>
        <dbReference type="ChEBI" id="CHEBI:30616"/>
    </ligand>
</feature>
<reference evidence="12 13" key="1">
    <citation type="submission" date="2024-06" db="EMBL/GenBank/DDBJ databases">
        <title>The Natural Products Discovery Center: Release of the First 8490 Sequenced Strains for Exploring Actinobacteria Biosynthetic Diversity.</title>
        <authorList>
            <person name="Kalkreuter E."/>
            <person name="Kautsar S.A."/>
            <person name="Yang D."/>
            <person name="Bader C.D."/>
            <person name="Teijaro C.N."/>
            <person name="Fluegel L."/>
            <person name="Davis C.M."/>
            <person name="Simpson J.R."/>
            <person name="Lauterbach L."/>
            <person name="Steele A.D."/>
            <person name="Gui C."/>
            <person name="Meng S."/>
            <person name="Li G."/>
            <person name="Viehrig K."/>
            <person name="Ye F."/>
            <person name="Su P."/>
            <person name="Kiefer A.F."/>
            <person name="Nichols A."/>
            <person name="Cepeda A.J."/>
            <person name="Yan W."/>
            <person name="Fan B."/>
            <person name="Jiang Y."/>
            <person name="Adhikari A."/>
            <person name="Zheng C.-J."/>
            <person name="Schuster L."/>
            <person name="Cowan T.M."/>
            <person name="Smanski M.J."/>
            <person name="Chevrette M.G."/>
            <person name="De Carvalho L.P.S."/>
            <person name="Shen B."/>
        </authorList>
    </citation>
    <scope>NUCLEOTIDE SEQUENCE [LARGE SCALE GENOMIC DNA]</scope>
    <source>
        <strain evidence="12 13">NPDC000234</strain>
    </source>
</reference>
<feature type="transmembrane region" description="Helical" evidence="10">
    <location>
        <begin position="64"/>
        <end position="84"/>
    </location>
</feature>
<sequence length="1313" mass="142250">MSRIIFHRPARVVPPPLPTDPVVLSAPPQPVGKDSNASWLMLLMPLLSSISMAAYLMSGGRRMLVLLGIAFVVMSIGVTVGVRMQMRGQARKQKLRARDRYLDHLVEVRRTARQVAESQRAVAAWQFPSPHRLWAIASQRRRVWERRVTDPDFLKVSVGAGSAPLSTPIRMSTRNDPTVEYDPRAKVAADRLVDSMSVVGDQPAVLDLAKAGVVSVLGPPKAARAAVRALLCQIAVLHAPDDVGIAIATGGEDWNWAKWLPHTHEPDTAGEAGVVPLVAEDFEGIADHLQQALEAAAQQPSRRLSLTDRDGPDTRRRLVVVLDRYLPRAAWARSPLAAELLAAAGPQSAVTVICLVEQENDEPTRADIRVRLDALGAVTVEGRRADTRSPVESAVAARADLPLCEAVARALAPLRLSAEGEEILAQTMSLPSMLGISDLENFSPESLWVDAQDEEVLRMPIGFDSGGRQLVLDLKESAQGGMGPHGLVVGATGSGKSELLRTLVTGLTMTHSPELLSLVLVDFKGGATFAGVTDLPHVAGLITNLVDEVALVDRVKDALVGEQQRRQKMLRDAGNIDNVREYQLRRAAGATGPDGRPLEPLPYLLVIVDEFGELLANRPDFIDLFVQIGRVGRSLGIHLLLATQRLEEGRLRGLEANLSYRICLRTFSAAESRVVIGTPDAYRLPPIPGSAYLKVAETVLERFRVAHVSGTHLSEEQRALAAGPPPTDPVHFALRLPPDPDAEPEEERERVRPMLEGPSEMQVIVERLGTAGQLAHQVWLPPLPAALALDDLTGPVVVRPERGMTADWWSHKGALRTPVGVLDVPLQQLQQPLVPDFAKAGHLAVVGAPQSGKSTFLRTLMLSTMLTHTPAEAQFLCLDYGGGSLQPFERAPHVSGVAGRHDPARARRALAEVLQLIAERERLFRHLGIDSADEFRRLRNTDRLPKGMRTADVFLVIDNWGAVRGEMEGIDAAVLDIAGRGLGVAVHLVLTAGRWADIRTALRDAISARLELRLNDPGDSEINRRAARAFGLSAAGRGMAPPGIQFQVALPRLDGRDTADGLADAQEEAIGKLAASWSGDVAPPIRMLPERLTAAELASRIREDDTAPGVPIGVAEADLAPVRLDLTDADPHFLVFGDAGCGKSTFLRGWMKGLAARRSAFETRFVVVDYRRALMGAVDEEYIGAYIGDANAAQVYVEQVVAKLTERLPPPDVTMDQLRRRDWWTGPEFYVVVDDYDLVANGRTSPLNPLVDFLPQAREIGLHLVVARRVAGSARGSMSEQLLTRAKELGTAGLVLSGDPREGVVLGSERAAQ</sequence>
<dbReference type="NCBIfam" id="TIGR03924">
    <property type="entry name" value="T7SS_EccC_a"/>
    <property type="match status" value="1"/>
</dbReference>
<dbReference type="InterPro" id="IPR023837">
    <property type="entry name" value="EccCb-like_Actinobacteria"/>
</dbReference>
<name>A0ABV1X9V6_9ACTN</name>
<evidence type="ECO:0000256" key="7">
    <source>
        <dbReference type="ARBA" id="ARBA00022989"/>
    </source>
</evidence>
<dbReference type="PROSITE" id="PS50901">
    <property type="entry name" value="FTSK"/>
    <property type="match status" value="3"/>
</dbReference>
<dbReference type="InterPro" id="IPR027417">
    <property type="entry name" value="P-loop_NTPase"/>
</dbReference>
<feature type="transmembrane region" description="Helical" evidence="10">
    <location>
        <begin position="37"/>
        <end position="57"/>
    </location>
</feature>
<dbReference type="RefSeq" id="WP_350788995.1">
    <property type="nucleotide sequence ID" value="NZ_JBEPEK010000490.1"/>
</dbReference>
<evidence type="ECO:0000256" key="4">
    <source>
        <dbReference type="ARBA" id="ARBA00022737"/>
    </source>
</evidence>
<evidence type="ECO:0000259" key="11">
    <source>
        <dbReference type="PROSITE" id="PS50901"/>
    </source>
</evidence>
<gene>
    <name evidence="12" type="primary">eccCa</name>
    <name evidence="12" type="ORF">ABT404_41200</name>
</gene>
<evidence type="ECO:0000256" key="8">
    <source>
        <dbReference type="ARBA" id="ARBA00023136"/>
    </source>
</evidence>
<evidence type="ECO:0000256" key="2">
    <source>
        <dbReference type="ARBA" id="ARBA00022475"/>
    </source>
</evidence>
<comment type="subcellular location">
    <subcellularLocation>
        <location evidence="1">Cell membrane</location>
        <topology evidence="1">Multi-pass membrane protein</topology>
    </subcellularLocation>
</comment>
<feature type="binding site" evidence="9">
    <location>
        <begin position="1137"/>
        <end position="1144"/>
    </location>
    <ligand>
        <name>ATP</name>
        <dbReference type="ChEBI" id="CHEBI:30616"/>
    </ligand>
</feature>
<feature type="domain" description="FtsK" evidence="11">
    <location>
        <begin position="1119"/>
        <end position="1304"/>
    </location>
</feature>
<dbReference type="CDD" id="cd01127">
    <property type="entry name" value="TrwB_TraG_TraD_VirD4"/>
    <property type="match status" value="1"/>
</dbReference>
<evidence type="ECO:0000256" key="10">
    <source>
        <dbReference type="SAM" id="Phobius"/>
    </source>
</evidence>
<evidence type="ECO:0000256" key="1">
    <source>
        <dbReference type="ARBA" id="ARBA00004651"/>
    </source>
</evidence>
<organism evidence="12 13">
    <name type="scientific">Streptomyces hyaluromycini</name>
    <dbReference type="NCBI Taxonomy" id="1377993"/>
    <lineage>
        <taxon>Bacteria</taxon>
        <taxon>Bacillati</taxon>
        <taxon>Actinomycetota</taxon>
        <taxon>Actinomycetes</taxon>
        <taxon>Kitasatosporales</taxon>
        <taxon>Streptomycetaceae</taxon>
        <taxon>Streptomyces</taxon>
    </lineage>
</organism>
<dbReference type="EMBL" id="JBEPEK010000490">
    <property type="protein sequence ID" value="MER7185809.1"/>
    <property type="molecule type" value="Genomic_DNA"/>
</dbReference>
<proteinExistence type="predicted"/>
<keyword evidence="8 10" id="KW-0472">Membrane</keyword>
<evidence type="ECO:0000256" key="3">
    <source>
        <dbReference type="ARBA" id="ARBA00022692"/>
    </source>
</evidence>
<keyword evidence="5 9" id="KW-0547">Nucleotide-binding</keyword>
<dbReference type="SUPFAM" id="SSF52540">
    <property type="entry name" value="P-loop containing nucleoside triphosphate hydrolases"/>
    <property type="match status" value="3"/>
</dbReference>
<dbReference type="InterPro" id="IPR002543">
    <property type="entry name" value="FtsK_dom"/>
</dbReference>
<feature type="non-terminal residue" evidence="12">
    <location>
        <position position="1313"/>
    </location>
</feature>
<dbReference type="InterPro" id="IPR050206">
    <property type="entry name" value="FtsK/SpoIIIE/SftA"/>
</dbReference>
<evidence type="ECO:0000313" key="13">
    <source>
        <dbReference type="Proteomes" id="UP001474181"/>
    </source>
</evidence>
<comment type="caution">
    <text evidence="12">The sequence shown here is derived from an EMBL/GenBank/DDBJ whole genome shotgun (WGS) entry which is preliminary data.</text>
</comment>
<accession>A0ABV1X9V6</accession>
<dbReference type="Gene3D" id="3.40.50.300">
    <property type="entry name" value="P-loop containing nucleotide triphosphate hydrolases"/>
    <property type="match status" value="4"/>
</dbReference>
<evidence type="ECO:0000256" key="5">
    <source>
        <dbReference type="ARBA" id="ARBA00022741"/>
    </source>
</evidence>
<feature type="domain" description="FtsK" evidence="11">
    <location>
        <begin position="830"/>
        <end position="1021"/>
    </location>
</feature>